<keyword evidence="2 4" id="KW-0442">Lipid degradation</keyword>
<dbReference type="SUPFAM" id="SSF52151">
    <property type="entry name" value="FabD/lysophospholipase-like"/>
    <property type="match status" value="1"/>
</dbReference>
<dbReference type="GO" id="GO:0019369">
    <property type="term" value="P:arachidonate metabolic process"/>
    <property type="evidence" value="ECO:0007669"/>
    <property type="project" value="TreeGrafter"/>
</dbReference>
<dbReference type="Gene3D" id="3.40.1090.10">
    <property type="entry name" value="Cytosolic phospholipase A2 catalytic domain"/>
    <property type="match status" value="1"/>
</dbReference>
<dbReference type="PROSITE" id="PS51635">
    <property type="entry name" value="PNPLA"/>
    <property type="match status" value="1"/>
</dbReference>
<evidence type="ECO:0000256" key="1">
    <source>
        <dbReference type="ARBA" id="ARBA00022801"/>
    </source>
</evidence>
<organism evidence="6 7">
    <name type="scientific">Neocucurbitaria cava</name>
    <dbReference type="NCBI Taxonomy" id="798079"/>
    <lineage>
        <taxon>Eukaryota</taxon>
        <taxon>Fungi</taxon>
        <taxon>Dikarya</taxon>
        <taxon>Ascomycota</taxon>
        <taxon>Pezizomycotina</taxon>
        <taxon>Dothideomycetes</taxon>
        <taxon>Pleosporomycetidae</taxon>
        <taxon>Pleosporales</taxon>
        <taxon>Pleosporineae</taxon>
        <taxon>Cucurbitariaceae</taxon>
        <taxon>Neocucurbitaria</taxon>
    </lineage>
</organism>
<evidence type="ECO:0000256" key="2">
    <source>
        <dbReference type="ARBA" id="ARBA00022963"/>
    </source>
</evidence>
<feature type="domain" description="PNPLA" evidence="5">
    <location>
        <begin position="1"/>
        <end position="180"/>
    </location>
</feature>
<evidence type="ECO:0000256" key="4">
    <source>
        <dbReference type="PROSITE-ProRule" id="PRU01161"/>
    </source>
</evidence>
<comment type="caution">
    <text evidence="6">The sequence shown here is derived from an EMBL/GenBank/DDBJ whole genome shotgun (WGS) entry which is preliminary data.</text>
</comment>
<dbReference type="InterPro" id="IPR002641">
    <property type="entry name" value="PNPLA_dom"/>
</dbReference>
<protein>
    <recommendedName>
        <fullName evidence="5">PNPLA domain-containing protein</fullName>
    </recommendedName>
</protein>
<feature type="active site" description="Nucleophile" evidence="4">
    <location>
        <position position="28"/>
    </location>
</feature>
<dbReference type="EMBL" id="JAPEUY010000017">
    <property type="protein sequence ID" value="KAJ4364539.1"/>
    <property type="molecule type" value="Genomic_DNA"/>
</dbReference>
<dbReference type="OrthoDB" id="6612291at2759"/>
<dbReference type="GO" id="GO:0016042">
    <property type="term" value="P:lipid catabolic process"/>
    <property type="evidence" value="ECO:0007669"/>
    <property type="project" value="UniProtKB-UniRule"/>
</dbReference>
<feature type="short sequence motif" description="GXSXG" evidence="4">
    <location>
        <begin position="26"/>
        <end position="30"/>
    </location>
</feature>
<dbReference type="GO" id="GO:0047499">
    <property type="term" value="F:calcium-independent phospholipase A2 activity"/>
    <property type="evidence" value="ECO:0007669"/>
    <property type="project" value="TreeGrafter"/>
</dbReference>
<proteinExistence type="predicted"/>
<name>A0A9W8Y0I7_9PLEO</name>
<evidence type="ECO:0000313" key="6">
    <source>
        <dbReference type="EMBL" id="KAJ4364539.1"/>
    </source>
</evidence>
<evidence type="ECO:0000313" key="7">
    <source>
        <dbReference type="Proteomes" id="UP001140560"/>
    </source>
</evidence>
<keyword evidence="7" id="KW-1185">Reference proteome</keyword>
<evidence type="ECO:0000256" key="3">
    <source>
        <dbReference type="ARBA" id="ARBA00023098"/>
    </source>
</evidence>
<keyword evidence="3 4" id="KW-0443">Lipid metabolism</keyword>
<dbReference type="GO" id="GO:0016020">
    <property type="term" value="C:membrane"/>
    <property type="evidence" value="ECO:0007669"/>
    <property type="project" value="TreeGrafter"/>
</dbReference>
<gene>
    <name evidence="6" type="ORF">N0V83_009134</name>
</gene>
<sequence>MKELGNKLNPKRPEIKPCEYFDLIGGTSTGGIIAIMLGRLRMSVQECIDEYTLLSRRIFQRKRGKGSSGPQFYAEDLEDEIRKVLRRRLGPHNEDAPLRDPLDEEACKTFVLSLQDQNARAAPQRLRTYPSADEISCTIWQAARATSAAKTFFNSITFGNPPIEWVDAGLGYNNPAREVLDEAQLLWQDESGVFNFKDQIGIFISLGTGIPDVFRPDKAKSMTKKVVDDLANRFGVPPDVIRQMKDIVLNTERVHDELFPSFRSQGCKEIYHRYNVARLGDIDLGDYEKEEIMTVDTNAYLHEQRFNIIDCANLMKRLPVYVLPMEGTIEEPVQDEQAENAQAQIVDTDGIDLEAQKTVVWKDLVRGSFREHRARQSLTDFHLSDMGRKAKETLKNVAVSKHVEVQLRANVDLWSAYKLYRKVRIFAKAQLAVLSHDSANASTAQDAGQSLASIHAWYYWITHRLAGVSVSLGMLQSALSLYQEAWRGRSDMHPRIERDIQKSYKGMEKMREFLK</sequence>
<dbReference type="Proteomes" id="UP001140560">
    <property type="component" value="Unassembled WGS sequence"/>
</dbReference>
<dbReference type="InterPro" id="IPR016035">
    <property type="entry name" value="Acyl_Trfase/lysoPLipase"/>
</dbReference>
<dbReference type="PANTHER" id="PTHR24185:SF1">
    <property type="entry name" value="CALCIUM-INDEPENDENT PHOSPHOLIPASE A2-GAMMA"/>
    <property type="match status" value="1"/>
</dbReference>
<comment type="caution">
    <text evidence="4">Lacks conserved residue(s) required for the propagation of feature annotation.</text>
</comment>
<feature type="active site" description="Proton acceptor" evidence="4">
    <location>
        <position position="167"/>
    </location>
</feature>
<reference evidence="6" key="1">
    <citation type="submission" date="2022-10" db="EMBL/GenBank/DDBJ databases">
        <title>Tapping the CABI collections for fungal endophytes: first genome assemblies for Collariella, Neodidymelliopsis, Ascochyta clinopodiicola, Didymella pomorum, Didymosphaeria variabile, Neocosmospora piperis and Neocucurbitaria cava.</title>
        <authorList>
            <person name="Hill R."/>
        </authorList>
    </citation>
    <scope>NUCLEOTIDE SEQUENCE</scope>
    <source>
        <strain evidence="6">IMI 356814</strain>
    </source>
</reference>
<dbReference type="PANTHER" id="PTHR24185">
    <property type="entry name" value="CALCIUM-INDEPENDENT PHOSPHOLIPASE A2-GAMMA"/>
    <property type="match status" value="1"/>
</dbReference>
<keyword evidence="1 4" id="KW-0378">Hydrolase</keyword>
<dbReference type="GO" id="GO:0046486">
    <property type="term" value="P:glycerolipid metabolic process"/>
    <property type="evidence" value="ECO:0007669"/>
    <property type="project" value="UniProtKB-ARBA"/>
</dbReference>
<accession>A0A9W8Y0I7</accession>
<dbReference type="Pfam" id="PF01734">
    <property type="entry name" value="Patatin"/>
    <property type="match status" value="1"/>
</dbReference>
<evidence type="ECO:0000259" key="5">
    <source>
        <dbReference type="PROSITE" id="PS51635"/>
    </source>
</evidence>
<dbReference type="AlphaFoldDB" id="A0A9W8Y0I7"/>